<feature type="compositionally biased region" description="Low complexity" evidence="1">
    <location>
        <begin position="299"/>
        <end position="327"/>
    </location>
</feature>
<dbReference type="RefSeq" id="WP_013708837.1">
    <property type="nucleotide sequence ID" value="NC_015389.1"/>
</dbReference>
<feature type="region of interest" description="Disordered" evidence="1">
    <location>
        <begin position="106"/>
        <end position="244"/>
    </location>
</feature>
<feature type="region of interest" description="Disordered" evidence="1">
    <location>
        <begin position="299"/>
        <end position="328"/>
    </location>
</feature>
<feature type="region of interest" description="Disordered" evidence="1">
    <location>
        <begin position="411"/>
        <end position="433"/>
    </location>
</feature>
<evidence type="ECO:0000256" key="2">
    <source>
        <dbReference type="SAM" id="Phobius"/>
    </source>
</evidence>
<dbReference type="EMBL" id="CP002628">
    <property type="protein sequence ID" value="AEB07094.1"/>
    <property type="molecule type" value="Genomic_DNA"/>
</dbReference>
<feature type="compositionally biased region" description="Basic and acidic residues" evidence="1">
    <location>
        <begin position="106"/>
        <end position="118"/>
    </location>
</feature>
<dbReference type="InterPro" id="IPR010982">
    <property type="entry name" value="Lambda_DNA-bd_dom_sf"/>
</dbReference>
<evidence type="ECO:0008006" key="5">
    <source>
        <dbReference type="Google" id="ProtNLM"/>
    </source>
</evidence>
<keyword evidence="2" id="KW-0472">Membrane</keyword>
<dbReference type="PANTHER" id="PTHR34475">
    <property type="match status" value="1"/>
</dbReference>
<evidence type="ECO:0000256" key="1">
    <source>
        <dbReference type="SAM" id="MobiDB-lite"/>
    </source>
</evidence>
<dbReference type="HOGENOM" id="CLU_605331_0_0_11"/>
<dbReference type="Pfam" id="PF13413">
    <property type="entry name" value="HTH_25"/>
    <property type="match status" value="1"/>
</dbReference>
<keyword evidence="2" id="KW-0812">Transmembrane</keyword>
<evidence type="ECO:0000313" key="3">
    <source>
        <dbReference type="EMBL" id="AEB07094.1"/>
    </source>
</evidence>
<keyword evidence="4" id="KW-1185">Reference proteome</keyword>
<dbReference type="InterPro" id="IPR050400">
    <property type="entry name" value="Bact_Cytoskel_RodZ"/>
</dbReference>
<protein>
    <recommendedName>
        <fullName evidence="5">DUF4115 domain-containing protein</fullName>
    </recommendedName>
</protein>
<feature type="compositionally biased region" description="Polar residues" evidence="1">
    <location>
        <begin position="422"/>
        <end position="433"/>
    </location>
</feature>
<feature type="transmembrane region" description="Helical" evidence="2">
    <location>
        <begin position="260"/>
        <end position="280"/>
    </location>
</feature>
<sequence length="433" mass="45949">MAARFGEMLLNRRRQMGLSIQQVANVIKIRPQIIEYFEAGNFAAMPPRGYAQGMISSYARYLGLNSRQIVEVYFDELYEYERLGRRRGGRLEGAAGLVRSRSGCDVRRRDIPEGDRSRSRFAQRPPQAGYVPESVSDHESIRLSNELASRRDQPVPPYANRTHERSTQALRSGRARGERTSGGDMQRVSGVRRGSNRAGQDRGLRPGRPRGGSSGAIQPSGRASAAGCRGMGRGAPAAPHRGPVGRAAERKAGLLSDRRVAIGGAALLLVILIALVLLLMQGCAHRAANRSGSARGAAASSQSAASSASSGGSASPDSSSTPASSGAIEEPQQPIVNVHVDQGATSWIEVKLDGKYVKSDNVIGPFDQSYTVTSTLEITVNTPDSVKVTKNGTEVKWSDKMAGVARMTITAPAPTSAASPDGSPQTGGAQATR</sequence>
<dbReference type="KEGG" id="cgo:Corgl_0986"/>
<dbReference type="STRING" id="700015.Corgl_0986"/>
<reference evidence="4" key="1">
    <citation type="journal article" date="2013" name="Stand. Genomic Sci.">
        <title>Complete genome sequence of Coriobacterium glomerans type strain (PW2(T)) from the midgut of Pyrrhocoris apterus L. (red soldier bug).</title>
        <authorList>
            <person name="Stackebrandt E."/>
            <person name="Zeytun A."/>
            <person name="Lapidus A."/>
            <person name="Nolan M."/>
            <person name="Lucas S."/>
            <person name="Hammon N."/>
            <person name="Deshpande S."/>
            <person name="Cheng J.F."/>
            <person name="Tapia R."/>
            <person name="Goodwin L.A."/>
            <person name="Pitluck S."/>
            <person name="Liolios K."/>
            <person name="Pagani I."/>
            <person name="Ivanova N."/>
            <person name="Mavromatis K."/>
            <person name="Mikhailova N."/>
            <person name="Huntemann M."/>
            <person name="Pati A."/>
            <person name="Chen A."/>
            <person name="Palaniappan K."/>
            <person name="Chang Y.J."/>
            <person name="Land M."/>
            <person name="Hauser L."/>
            <person name="Rohde M."/>
            <person name="Pukall R."/>
            <person name="Goker M."/>
            <person name="Detter J.C."/>
            <person name="Woyke T."/>
            <person name="Bristow J."/>
            <person name="Eisen J.A."/>
            <person name="Markowitz V."/>
            <person name="Hugenholtz P."/>
            <person name="Kyrpides N.C."/>
            <person name="Klenk H.P."/>
        </authorList>
    </citation>
    <scope>NUCLEOTIDE SEQUENCE</scope>
    <source>
        <strain evidence="4">ATCC 49209 / DSM 20642 / JCM 10262 / PW2</strain>
    </source>
</reference>
<proteinExistence type="predicted"/>
<dbReference type="eggNOG" id="COG1426">
    <property type="taxonomic scope" value="Bacteria"/>
</dbReference>
<dbReference type="PANTHER" id="PTHR34475:SF1">
    <property type="entry name" value="CYTOSKELETON PROTEIN RODZ"/>
    <property type="match status" value="1"/>
</dbReference>
<name>F2N7Y5_CORGP</name>
<keyword evidence="2" id="KW-1133">Transmembrane helix</keyword>
<gene>
    <name evidence="3" type="ordered locus">Corgl_0986</name>
</gene>
<dbReference type="OrthoDB" id="9797543at2"/>
<organism evidence="3 4">
    <name type="scientific">Coriobacterium glomerans (strain ATCC 49209 / DSM 20642 / JCM 10262 / PW2)</name>
    <dbReference type="NCBI Taxonomy" id="700015"/>
    <lineage>
        <taxon>Bacteria</taxon>
        <taxon>Bacillati</taxon>
        <taxon>Actinomycetota</taxon>
        <taxon>Coriobacteriia</taxon>
        <taxon>Coriobacteriales</taxon>
        <taxon>Coriobacteriaceae</taxon>
        <taxon>Coriobacterium</taxon>
    </lineage>
</organism>
<evidence type="ECO:0000313" key="4">
    <source>
        <dbReference type="Proteomes" id="UP000006851"/>
    </source>
</evidence>
<dbReference type="GO" id="GO:0003677">
    <property type="term" value="F:DNA binding"/>
    <property type="evidence" value="ECO:0007669"/>
    <property type="project" value="InterPro"/>
</dbReference>
<dbReference type="AlphaFoldDB" id="F2N7Y5"/>
<dbReference type="Gene3D" id="1.10.260.40">
    <property type="entry name" value="lambda repressor-like DNA-binding domains"/>
    <property type="match status" value="1"/>
</dbReference>
<feature type="compositionally biased region" description="Low complexity" evidence="1">
    <location>
        <begin position="411"/>
        <end position="420"/>
    </location>
</feature>
<dbReference type="Proteomes" id="UP000006851">
    <property type="component" value="Chromosome"/>
</dbReference>
<accession>F2N7Y5</accession>